<evidence type="ECO:0000256" key="1">
    <source>
        <dbReference type="ARBA" id="ARBA00023002"/>
    </source>
</evidence>
<dbReference type="Gene3D" id="3.50.50.60">
    <property type="entry name" value="FAD/NAD(P)-binding domain"/>
    <property type="match status" value="1"/>
</dbReference>
<sequence length="365" mass="37526">MRICVVGAGVAGALLAWRLVAEHGVRVTLLTGAPRADATSASGGLVRAFERDPEMARLAALSLAELRASRTLREWAAYRPGASLYVLAPTDGADAVPLPPAAERCDRRRLADEFGVQGLPEGAAGVLEPHAGHLSPDGLRRAAVIDLVARGADVPSGRLHALTCDGPEGGVTYRTATREGTADVLVAATGAWTGRLLRSLGVTAGDTVRTKVVQCAVYRAGGLLPPAFVDETSGLYGRPAGPGRMLLGLPTERWGAEPGAARFLDHEERAVRTAAARRLPGLSLGRLMRPVAAVDAYGPAGRLALAPVPGASGRLFTFTGGSGGSAKLALAASREAASGLLACLSSGTSRSGRAPITTITRRETS</sequence>
<reference evidence="3 4" key="1">
    <citation type="submission" date="2023-08" db="EMBL/GenBank/DDBJ databases">
        <authorList>
            <person name="Sharma P."/>
            <person name="Verma V."/>
            <person name="Mohan M.K."/>
            <person name="Dubey A.K."/>
        </authorList>
    </citation>
    <scope>NUCLEOTIDE SEQUENCE [LARGE SCALE GENOMIC DNA]</scope>
    <source>
        <strain evidence="3 4">ADP4</strain>
    </source>
</reference>
<evidence type="ECO:0000259" key="2">
    <source>
        <dbReference type="Pfam" id="PF01266"/>
    </source>
</evidence>
<evidence type="ECO:0000313" key="3">
    <source>
        <dbReference type="EMBL" id="MEF3115120.1"/>
    </source>
</evidence>
<accession>A0ABU7WUE2</accession>
<dbReference type="Pfam" id="PF01266">
    <property type="entry name" value="DAO"/>
    <property type="match status" value="1"/>
</dbReference>
<dbReference type="InterPro" id="IPR006076">
    <property type="entry name" value="FAD-dep_OxRdtase"/>
</dbReference>
<dbReference type="PANTHER" id="PTHR13847:SF287">
    <property type="entry name" value="FAD-DEPENDENT OXIDOREDUCTASE DOMAIN-CONTAINING PROTEIN 1"/>
    <property type="match status" value="1"/>
</dbReference>
<comment type="caution">
    <text evidence="3">The sequence shown here is derived from an EMBL/GenBank/DDBJ whole genome shotgun (WGS) entry which is preliminary data.</text>
</comment>
<dbReference type="Proteomes" id="UP001348265">
    <property type="component" value="Unassembled WGS sequence"/>
</dbReference>
<keyword evidence="1 3" id="KW-0560">Oxidoreductase</keyword>
<dbReference type="PANTHER" id="PTHR13847">
    <property type="entry name" value="SARCOSINE DEHYDROGENASE-RELATED"/>
    <property type="match status" value="1"/>
</dbReference>
<keyword evidence="4" id="KW-1185">Reference proteome</keyword>
<protein>
    <submittedName>
        <fullName evidence="3">FAD-binding oxidoreductase</fullName>
        <ecNumber evidence="3">1.-.-.-</ecNumber>
    </submittedName>
</protein>
<dbReference type="SUPFAM" id="SSF51905">
    <property type="entry name" value="FAD/NAD(P)-binding domain"/>
    <property type="match status" value="1"/>
</dbReference>
<feature type="domain" description="FAD dependent oxidoreductase" evidence="2">
    <location>
        <begin position="2"/>
        <end position="337"/>
    </location>
</feature>
<gene>
    <name evidence="3" type="ORF">RB636_18280</name>
</gene>
<dbReference type="RefSeq" id="WP_331787375.1">
    <property type="nucleotide sequence ID" value="NZ_JAVFKM010000008.1"/>
</dbReference>
<dbReference type="EMBL" id="JAVFKM010000008">
    <property type="protein sequence ID" value="MEF3115120.1"/>
    <property type="molecule type" value="Genomic_DNA"/>
</dbReference>
<organism evidence="3 4">
    <name type="scientific">Streptomyces chrestomyceticus</name>
    <dbReference type="NCBI Taxonomy" id="68185"/>
    <lineage>
        <taxon>Bacteria</taxon>
        <taxon>Bacillati</taxon>
        <taxon>Actinomycetota</taxon>
        <taxon>Actinomycetes</taxon>
        <taxon>Kitasatosporales</taxon>
        <taxon>Streptomycetaceae</taxon>
        <taxon>Streptomyces</taxon>
    </lineage>
</organism>
<dbReference type="InterPro" id="IPR036188">
    <property type="entry name" value="FAD/NAD-bd_sf"/>
</dbReference>
<name>A0ABU7WUE2_9ACTN</name>
<dbReference type="GO" id="GO:0016491">
    <property type="term" value="F:oxidoreductase activity"/>
    <property type="evidence" value="ECO:0007669"/>
    <property type="project" value="UniProtKB-KW"/>
</dbReference>
<dbReference type="Gene3D" id="3.30.9.10">
    <property type="entry name" value="D-Amino Acid Oxidase, subunit A, domain 2"/>
    <property type="match status" value="1"/>
</dbReference>
<evidence type="ECO:0000313" key="4">
    <source>
        <dbReference type="Proteomes" id="UP001348265"/>
    </source>
</evidence>
<dbReference type="EC" id="1.-.-.-" evidence="3"/>
<proteinExistence type="predicted"/>